<reference evidence="13 14" key="1">
    <citation type="submission" date="2016-10" db="EMBL/GenBank/DDBJ databases">
        <authorList>
            <person name="de Groot N.N."/>
        </authorList>
    </citation>
    <scope>NUCLEOTIDE SEQUENCE [LARGE SCALE GENOMIC DNA]</scope>
    <source>
        <strain evidence="13 14">F</strain>
    </source>
</reference>
<keyword evidence="4" id="KW-0378">Hydrolase</keyword>
<organism evidence="13 14">
    <name type="scientific">[Clostridium] aminophilum</name>
    <dbReference type="NCBI Taxonomy" id="1526"/>
    <lineage>
        <taxon>Bacteria</taxon>
        <taxon>Bacillati</taxon>
        <taxon>Bacillota</taxon>
        <taxon>Clostridia</taxon>
        <taxon>Lachnospirales</taxon>
        <taxon>Lachnospiraceae</taxon>
    </lineage>
</organism>
<dbReference type="InterPro" id="IPR027417">
    <property type="entry name" value="P-loop_NTPase"/>
</dbReference>
<feature type="domain" description="PD-(D/E)XK endonuclease-like" evidence="11">
    <location>
        <begin position="816"/>
        <end position="1160"/>
    </location>
</feature>
<evidence type="ECO:0000259" key="11">
    <source>
        <dbReference type="Pfam" id="PF12705"/>
    </source>
</evidence>
<evidence type="ECO:0000256" key="4">
    <source>
        <dbReference type="ARBA" id="ARBA00022801"/>
    </source>
</evidence>
<sequence length="1238" mass="139520">MSLRFIIGGSGSGKTTALYRDLIRESMENPDRRYYAIVPEQFTMQTQKEIVDLHPNHAVMNIDILSFERLAYRVFEELAVRQLAVLDDMGKAMVIRKTAAGVRDELRVFGRHLDKPGFIDEIKSQLSEFFQYGIREEQLTEMRDTVSSDLLRAKLSDMLTVTKAYHEYTEDKMASREEIPEIFCSYLPQSELLRDAVVTLDGFTGFTPVQYHILEILLKMCAKVTVTVTMDADESPYREGAPEELFHLSRHTVCRLIDIAAAQGVRREEDLLLGAGGYPRFQDSPELQVIEKAIFRRRDPAGTETVRAIGKTAQNGLFLVRAANPIQEVSLITAEISRLVRTKSYRYRDIAVITGALDSYRGILEHAFAEERIPCFIDSKKSIMENPATELIRAALEVISSDFSYESVFRYLKTGLVLPFPDGSGDAGEGSGQTLSSDGYSDEEWIRFLENYVAALGIRGFRRWNSEWMKTYPGADLINLNYLNYVREAVLTPFLSLKEAWGKRGVTVTERTAALTRFLEELKLEEKLRKKAEAFGARGNVEFEREYSQVYGLIIDLFDRTAALLGDEKVSRDEYRDILDAGFAEIKVGLIPAAVDRVVVGDITRTRLAHIKVLFFAGVNDGIVPAASSGTGILSESERRLLRRQNIEIAPTAREDGFLQRFYLYLALTKASEKLYVTFSTSDIEGKVIRPSTLIAQLRKIFPEKKIADADPKNLAVWSRAEGLRRLAGGLREGRDATGDVLELWRKYRAEEKAVPAGRSEEQTDGGEALTGAVRTDITTGQTVRSLLDAAFWTWTDRGIGKTAARLLYSPILRGSISRLEKYDQCAYAHFLQYGLDLSERRVYQLKQTDIGSLFHTSIELYFRALMEEKRAAADVTESERIERVREAVSKAAGDYGNSIMDSSARNRYLIRRMTRIADRTAWALTEHLRRGDFVPEALEMAFTPREGLEAMRIALGGDEFLDLRGRIDRVDLCEDDNDLYLKIIDYKTGQVRFDLKSIYYGLSLQLPVYMEAALEKYRGRYPGKTVHPAGMFYYRISDPLIDRNKAAKEEDRQQELLEKLKMNGAVNDDGISVRHLDHGIAAVGTETYKSPVISVSRLKDGAAKGALLFDEVHFRALGKYCGLIMRDAGRKILEGSIEINPYKDGAKNACEWCPYHAVCGFDAQMDGFAFRKLPPLKAEDIWPRIGKKAGITFAGEDGEDEEAPESGGDRPDCPAKGEVPKNVNGNEKPESAEREKK</sequence>
<keyword evidence="2" id="KW-0547">Nucleotide-binding</keyword>
<evidence type="ECO:0000313" key="14">
    <source>
        <dbReference type="Proteomes" id="UP000214760"/>
    </source>
</evidence>
<dbReference type="PANTHER" id="PTHR30591:SF1">
    <property type="entry name" value="RECBCD ENZYME SUBUNIT RECC"/>
    <property type="match status" value="1"/>
</dbReference>
<dbReference type="GO" id="GO:0003677">
    <property type="term" value="F:DNA binding"/>
    <property type="evidence" value="ECO:0007669"/>
    <property type="project" value="UniProtKB-KW"/>
</dbReference>
<keyword evidence="5 13" id="KW-0347">Helicase</keyword>
<dbReference type="AlphaFoldDB" id="A0A1I6K0Q4"/>
<dbReference type="PANTHER" id="PTHR30591">
    <property type="entry name" value="RECBCD ENZYME SUBUNIT RECC"/>
    <property type="match status" value="1"/>
</dbReference>
<dbReference type="EMBL" id="FOZC01000013">
    <property type="protein sequence ID" value="SFR84688.1"/>
    <property type="molecule type" value="Genomic_DNA"/>
</dbReference>
<name>A0A1I6K0Q4_9FIRM</name>
<keyword evidence="8" id="KW-0238">DNA-binding</keyword>
<keyword evidence="6" id="KW-0269">Exonuclease</keyword>
<feature type="domain" description="ATP-dependent helicase/deoxyribonuclease subunit B N-terminal" evidence="12">
    <location>
        <begin position="5"/>
        <end position="291"/>
    </location>
</feature>
<evidence type="ECO:0000259" key="12">
    <source>
        <dbReference type="Pfam" id="PF21445"/>
    </source>
</evidence>
<dbReference type="GO" id="GO:0005524">
    <property type="term" value="F:ATP binding"/>
    <property type="evidence" value="ECO:0007669"/>
    <property type="project" value="UniProtKB-KW"/>
</dbReference>
<keyword evidence="3" id="KW-0227">DNA damage</keyword>
<dbReference type="SUPFAM" id="SSF52540">
    <property type="entry name" value="P-loop containing nucleoside triphosphate hydrolases"/>
    <property type="match status" value="2"/>
</dbReference>
<feature type="region of interest" description="Disordered" evidence="10">
    <location>
        <begin position="1193"/>
        <end position="1238"/>
    </location>
</feature>
<dbReference type="InterPro" id="IPR011604">
    <property type="entry name" value="PDDEXK-like_dom_sf"/>
</dbReference>
<evidence type="ECO:0000256" key="8">
    <source>
        <dbReference type="ARBA" id="ARBA00023125"/>
    </source>
</evidence>
<keyword evidence="7" id="KW-0067">ATP-binding</keyword>
<feature type="compositionally biased region" description="Basic and acidic residues" evidence="10">
    <location>
        <begin position="1208"/>
        <end position="1220"/>
    </location>
</feature>
<evidence type="ECO:0000256" key="10">
    <source>
        <dbReference type="SAM" id="MobiDB-lite"/>
    </source>
</evidence>
<dbReference type="RefSeq" id="WP_051684766.1">
    <property type="nucleotide sequence ID" value="NZ_FOZC01000013.1"/>
</dbReference>
<evidence type="ECO:0000313" key="13">
    <source>
        <dbReference type="EMBL" id="SFR84688.1"/>
    </source>
</evidence>
<protein>
    <submittedName>
        <fullName evidence="13">DNA helicase/exodeoxyribonuclease V, subunit B</fullName>
    </submittedName>
</protein>
<accession>A0A1I6K0Q4</accession>
<dbReference type="GO" id="GO:0006281">
    <property type="term" value="P:DNA repair"/>
    <property type="evidence" value="ECO:0007669"/>
    <property type="project" value="UniProtKB-KW"/>
</dbReference>
<keyword evidence="1" id="KW-0540">Nuclease</keyword>
<dbReference type="Gene3D" id="3.90.320.10">
    <property type="match status" value="1"/>
</dbReference>
<evidence type="ECO:0000256" key="9">
    <source>
        <dbReference type="ARBA" id="ARBA00023204"/>
    </source>
</evidence>
<dbReference type="Pfam" id="PF12705">
    <property type="entry name" value="PDDEXK_1"/>
    <property type="match status" value="1"/>
</dbReference>
<dbReference type="Proteomes" id="UP000214760">
    <property type="component" value="Unassembled WGS sequence"/>
</dbReference>
<feature type="compositionally biased region" description="Basic and acidic residues" evidence="10">
    <location>
        <begin position="1228"/>
        <end position="1238"/>
    </location>
</feature>
<dbReference type="Pfam" id="PF21445">
    <property type="entry name" value="ADDB_N"/>
    <property type="match status" value="1"/>
</dbReference>
<evidence type="ECO:0000256" key="5">
    <source>
        <dbReference type="ARBA" id="ARBA00022806"/>
    </source>
</evidence>
<evidence type="ECO:0000256" key="6">
    <source>
        <dbReference type="ARBA" id="ARBA00022839"/>
    </source>
</evidence>
<gene>
    <name evidence="13" type="ORF">SAMN02910262_02165</name>
</gene>
<dbReference type="InterPro" id="IPR038726">
    <property type="entry name" value="PDDEXK_AddAB-type"/>
</dbReference>
<evidence type="ECO:0000256" key="1">
    <source>
        <dbReference type="ARBA" id="ARBA00022722"/>
    </source>
</evidence>
<dbReference type="GO" id="GO:0004527">
    <property type="term" value="F:exonuclease activity"/>
    <property type="evidence" value="ECO:0007669"/>
    <property type="project" value="UniProtKB-KW"/>
</dbReference>
<keyword evidence="9" id="KW-0234">DNA repair</keyword>
<evidence type="ECO:0000256" key="2">
    <source>
        <dbReference type="ARBA" id="ARBA00022741"/>
    </source>
</evidence>
<dbReference type="GO" id="GO:0004386">
    <property type="term" value="F:helicase activity"/>
    <property type="evidence" value="ECO:0007669"/>
    <property type="project" value="UniProtKB-KW"/>
</dbReference>
<dbReference type="InterPro" id="IPR049035">
    <property type="entry name" value="ADDB_N"/>
</dbReference>
<evidence type="ECO:0000256" key="7">
    <source>
        <dbReference type="ARBA" id="ARBA00022840"/>
    </source>
</evidence>
<proteinExistence type="predicted"/>
<evidence type="ECO:0000256" key="3">
    <source>
        <dbReference type="ARBA" id="ARBA00022763"/>
    </source>
</evidence>
<dbReference type="GO" id="GO:0006310">
    <property type="term" value="P:DNA recombination"/>
    <property type="evidence" value="ECO:0007669"/>
    <property type="project" value="TreeGrafter"/>
</dbReference>
<dbReference type="Gene3D" id="3.40.50.300">
    <property type="entry name" value="P-loop containing nucleotide triphosphate hydrolases"/>
    <property type="match status" value="3"/>
</dbReference>